<dbReference type="GO" id="GO:0005886">
    <property type="term" value="C:plasma membrane"/>
    <property type="evidence" value="ECO:0007669"/>
    <property type="project" value="UniProtKB-SubCell"/>
</dbReference>
<dbReference type="RefSeq" id="WP_106060288.1">
    <property type="nucleotide sequence ID" value="NZ_PVXQ01000026.1"/>
</dbReference>
<evidence type="ECO:0000256" key="1">
    <source>
        <dbReference type="ARBA" id="ARBA00004651"/>
    </source>
</evidence>
<sequence>MNKVIIKKRKTLFITLLLVYIILAVVATSLGAATIKPYTVLTGILGKIPFLGQYINSNVSETDSLIIFMVRMPRIIMASLVGIGLSVVGASFQSLFKNPMADPYVLGISSGAALGAVLAMVLNIPSSGASLSIVTISAFIGAVVTTILVYNIAQVRGRVTTTNLLLAGCAVSFLMSSMISIIMVFNQQDVNKIVFWMMGSFNASSWKNICIVAPIILIGTIVIYFYYKDFNLMLTGEDNAKSLGTDTEKIKKIIILLSSMIVAVSVSFSGIIGFVGFLVPHMIRIVFGPNNKALIPLSAIGGATFLLFSDTIARTIAAPAELPVGSVTALIGAPYFIYLLIKMKKRSG</sequence>
<keyword evidence="5 8" id="KW-0812">Transmembrane</keyword>
<dbReference type="Proteomes" id="UP000239471">
    <property type="component" value="Unassembled WGS sequence"/>
</dbReference>
<organism evidence="9 10">
    <name type="scientific">Clostridium vincentii</name>
    <dbReference type="NCBI Taxonomy" id="52704"/>
    <lineage>
        <taxon>Bacteria</taxon>
        <taxon>Bacillati</taxon>
        <taxon>Bacillota</taxon>
        <taxon>Clostridia</taxon>
        <taxon>Eubacteriales</taxon>
        <taxon>Clostridiaceae</taxon>
        <taxon>Clostridium</taxon>
    </lineage>
</organism>
<dbReference type="PANTHER" id="PTHR30472:SF25">
    <property type="entry name" value="ABC TRANSPORTER PERMEASE PROTEIN MJ0876-RELATED"/>
    <property type="match status" value="1"/>
</dbReference>
<gene>
    <name evidence="9" type="primary">hmuU</name>
    <name evidence="9" type="ORF">CLVI_23460</name>
</gene>
<name>A0A2T0BCK3_9CLOT</name>
<dbReference type="InterPro" id="IPR000522">
    <property type="entry name" value="ABC_transptr_permease_BtuC"/>
</dbReference>
<keyword evidence="10" id="KW-1185">Reference proteome</keyword>
<dbReference type="EMBL" id="PVXQ01000026">
    <property type="protein sequence ID" value="PRR81621.1"/>
    <property type="molecule type" value="Genomic_DNA"/>
</dbReference>
<feature type="transmembrane region" description="Helical" evidence="8">
    <location>
        <begin position="104"/>
        <end position="124"/>
    </location>
</feature>
<evidence type="ECO:0000256" key="5">
    <source>
        <dbReference type="ARBA" id="ARBA00022692"/>
    </source>
</evidence>
<feature type="transmembrane region" description="Helical" evidence="8">
    <location>
        <begin position="322"/>
        <end position="341"/>
    </location>
</feature>
<dbReference type="FunFam" id="1.10.3470.10:FF:000001">
    <property type="entry name" value="Vitamin B12 ABC transporter permease BtuC"/>
    <property type="match status" value="1"/>
</dbReference>
<dbReference type="GO" id="GO:0022857">
    <property type="term" value="F:transmembrane transporter activity"/>
    <property type="evidence" value="ECO:0007669"/>
    <property type="project" value="InterPro"/>
</dbReference>
<feature type="transmembrane region" description="Helical" evidence="8">
    <location>
        <begin position="131"/>
        <end position="152"/>
    </location>
</feature>
<feature type="transmembrane region" description="Helical" evidence="8">
    <location>
        <begin position="164"/>
        <end position="185"/>
    </location>
</feature>
<feature type="transmembrane region" description="Helical" evidence="8">
    <location>
        <begin position="253"/>
        <end position="281"/>
    </location>
</feature>
<evidence type="ECO:0000256" key="2">
    <source>
        <dbReference type="ARBA" id="ARBA00007935"/>
    </source>
</evidence>
<dbReference type="OrthoDB" id="9792889at2"/>
<keyword evidence="7 8" id="KW-0472">Membrane</keyword>
<dbReference type="AlphaFoldDB" id="A0A2T0BCK3"/>
<dbReference type="GO" id="GO:0033214">
    <property type="term" value="P:siderophore-iron import into cell"/>
    <property type="evidence" value="ECO:0007669"/>
    <property type="project" value="TreeGrafter"/>
</dbReference>
<dbReference type="SUPFAM" id="SSF81345">
    <property type="entry name" value="ABC transporter involved in vitamin B12 uptake, BtuC"/>
    <property type="match status" value="1"/>
</dbReference>
<comment type="caution">
    <text evidence="9">The sequence shown here is derived from an EMBL/GenBank/DDBJ whole genome shotgun (WGS) entry which is preliminary data.</text>
</comment>
<evidence type="ECO:0000256" key="7">
    <source>
        <dbReference type="ARBA" id="ARBA00023136"/>
    </source>
</evidence>
<comment type="similarity">
    <text evidence="2">Belongs to the binding-protein-dependent transport system permease family. FecCD subfamily.</text>
</comment>
<feature type="transmembrane region" description="Helical" evidence="8">
    <location>
        <begin position="293"/>
        <end position="316"/>
    </location>
</feature>
<dbReference type="Gene3D" id="1.10.3470.10">
    <property type="entry name" value="ABC transporter involved in vitamin B12 uptake, BtuC"/>
    <property type="match status" value="1"/>
</dbReference>
<evidence type="ECO:0000313" key="9">
    <source>
        <dbReference type="EMBL" id="PRR81621.1"/>
    </source>
</evidence>
<evidence type="ECO:0000256" key="8">
    <source>
        <dbReference type="SAM" id="Phobius"/>
    </source>
</evidence>
<dbReference type="CDD" id="cd06550">
    <property type="entry name" value="TM_ABC_iron-siderophores_like"/>
    <property type="match status" value="1"/>
</dbReference>
<keyword evidence="4" id="KW-1003">Cell membrane</keyword>
<proteinExistence type="inferred from homology"/>
<feature type="transmembrane region" description="Helical" evidence="8">
    <location>
        <begin position="12"/>
        <end position="32"/>
    </location>
</feature>
<accession>A0A2T0BCK3</accession>
<keyword evidence="6 8" id="KW-1133">Transmembrane helix</keyword>
<evidence type="ECO:0000256" key="3">
    <source>
        <dbReference type="ARBA" id="ARBA00022448"/>
    </source>
</evidence>
<evidence type="ECO:0000313" key="10">
    <source>
        <dbReference type="Proteomes" id="UP000239471"/>
    </source>
</evidence>
<feature type="transmembrane region" description="Helical" evidence="8">
    <location>
        <begin position="75"/>
        <end position="92"/>
    </location>
</feature>
<dbReference type="PANTHER" id="PTHR30472">
    <property type="entry name" value="FERRIC ENTEROBACTIN TRANSPORT SYSTEM PERMEASE PROTEIN"/>
    <property type="match status" value="1"/>
</dbReference>
<protein>
    <submittedName>
        <fullName evidence="9">Hemin transport system permease protein HmuU</fullName>
    </submittedName>
</protein>
<dbReference type="InterPro" id="IPR037294">
    <property type="entry name" value="ABC_BtuC-like"/>
</dbReference>
<feature type="transmembrane region" description="Helical" evidence="8">
    <location>
        <begin position="206"/>
        <end position="227"/>
    </location>
</feature>
<comment type="subcellular location">
    <subcellularLocation>
        <location evidence="1">Cell membrane</location>
        <topology evidence="1">Multi-pass membrane protein</topology>
    </subcellularLocation>
</comment>
<reference evidence="9 10" key="1">
    <citation type="submission" date="2018-03" db="EMBL/GenBank/DDBJ databases">
        <title>Genome sequence of Clostridium vincentii DSM 10228.</title>
        <authorList>
            <person name="Poehlein A."/>
            <person name="Daniel R."/>
        </authorList>
    </citation>
    <scope>NUCLEOTIDE SEQUENCE [LARGE SCALE GENOMIC DNA]</scope>
    <source>
        <strain evidence="9 10">DSM 10228</strain>
    </source>
</reference>
<evidence type="ECO:0000256" key="4">
    <source>
        <dbReference type="ARBA" id="ARBA00022475"/>
    </source>
</evidence>
<dbReference type="Pfam" id="PF01032">
    <property type="entry name" value="FecCD"/>
    <property type="match status" value="1"/>
</dbReference>
<evidence type="ECO:0000256" key="6">
    <source>
        <dbReference type="ARBA" id="ARBA00022989"/>
    </source>
</evidence>
<keyword evidence="3" id="KW-0813">Transport</keyword>